<dbReference type="RefSeq" id="XP_022670692.1">
    <property type="nucleotide sequence ID" value="XM_022814957.1"/>
</dbReference>
<keyword evidence="2" id="KW-1185">Reference proteome</keyword>
<name>A0A7M7KU12_VARDE</name>
<evidence type="ECO:0000313" key="2">
    <source>
        <dbReference type="Proteomes" id="UP000594260"/>
    </source>
</evidence>
<protein>
    <submittedName>
        <fullName evidence="1">Uncharacterized protein</fullName>
    </submittedName>
</protein>
<dbReference type="AlphaFoldDB" id="A0A7M7KU12"/>
<reference evidence="1" key="1">
    <citation type="submission" date="2021-01" db="UniProtKB">
        <authorList>
            <consortium name="EnsemblMetazoa"/>
        </authorList>
    </citation>
    <scope>IDENTIFICATION</scope>
</reference>
<dbReference type="EnsemblMetazoa" id="XM_022814957">
    <property type="protein sequence ID" value="XP_022670692"/>
    <property type="gene ID" value="LOC111254281"/>
</dbReference>
<dbReference type="Proteomes" id="UP000594260">
    <property type="component" value="Unplaced"/>
</dbReference>
<accession>A0A7M7KU12</accession>
<dbReference type="EnsemblMetazoa" id="XM_022814959">
    <property type="protein sequence ID" value="XP_022670694"/>
    <property type="gene ID" value="LOC111254281"/>
</dbReference>
<dbReference type="KEGG" id="vde:111254281"/>
<evidence type="ECO:0000313" key="1">
    <source>
        <dbReference type="EnsemblMetazoa" id="XP_022670692"/>
    </source>
</evidence>
<proteinExistence type="predicted"/>
<dbReference type="GeneID" id="111254281"/>
<dbReference type="InParanoid" id="A0A7M7KU12"/>
<organism evidence="1 2">
    <name type="scientific">Varroa destructor</name>
    <name type="common">Honeybee mite</name>
    <dbReference type="NCBI Taxonomy" id="109461"/>
    <lineage>
        <taxon>Eukaryota</taxon>
        <taxon>Metazoa</taxon>
        <taxon>Ecdysozoa</taxon>
        <taxon>Arthropoda</taxon>
        <taxon>Chelicerata</taxon>
        <taxon>Arachnida</taxon>
        <taxon>Acari</taxon>
        <taxon>Parasitiformes</taxon>
        <taxon>Mesostigmata</taxon>
        <taxon>Gamasina</taxon>
        <taxon>Dermanyssoidea</taxon>
        <taxon>Varroidae</taxon>
        <taxon>Varroa</taxon>
    </lineage>
</organism>
<sequence>MCPFNRSTLCLILSGSQRRLPFKEYNWKWSGSGGVSGNARRSYYVGSHHGNAGQKSTRKFNDFDLFCRKPGTQRWKRPIPWYICLFCKRSGAFYKHLPDATLKIEVRMLTSARFVLGTVGA</sequence>
<dbReference type="RefSeq" id="XP_022670694.1">
    <property type="nucleotide sequence ID" value="XM_022814959.1"/>
</dbReference>